<dbReference type="RefSeq" id="XP_060412329.1">
    <property type="nucleotide sequence ID" value="XM_060552007.1"/>
</dbReference>
<evidence type="ECO:0000313" key="1">
    <source>
        <dbReference type="EMBL" id="KAK1585303.1"/>
    </source>
</evidence>
<proteinExistence type="predicted"/>
<name>A0AAD8PWW6_9PEZI</name>
<dbReference type="AlphaFoldDB" id="A0AAD8PWW6"/>
<protein>
    <submittedName>
        <fullName evidence="1">Uncharacterized protein</fullName>
    </submittedName>
</protein>
<dbReference type="GeneID" id="85436247"/>
<dbReference type="Proteomes" id="UP001230504">
    <property type="component" value="Unassembled WGS sequence"/>
</dbReference>
<keyword evidence="2" id="KW-1185">Reference proteome</keyword>
<sequence>MGDCPAKAIVFGCLKHSAGEEGGIVHRCLVYQKGRASAALLPGLGYATKRKTRLRRPYLRQSCLRVVLLRLGSRGKCNRPAAVGPPCLFSKTSSPFIGSHSLEVSSCRTNDAPVEVTIELPFLQYWHIGLPFRTSKHGVYRRPMLYACQGVSLLSFLASNAPCINYHRYSPL</sequence>
<dbReference type="EMBL" id="JAHLJV010000045">
    <property type="protein sequence ID" value="KAK1585303.1"/>
    <property type="molecule type" value="Genomic_DNA"/>
</dbReference>
<evidence type="ECO:0000313" key="2">
    <source>
        <dbReference type="Proteomes" id="UP001230504"/>
    </source>
</evidence>
<accession>A0AAD8PWW6</accession>
<comment type="caution">
    <text evidence="1">The sequence shown here is derived from an EMBL/GenBank/DDBJ whole genome shotgun (WGS) entry which is preliminary data.</text>
</comment>
<gene>
    <name evidence="1" type="ORF">LY79DRAFT_269753</name>
</gene>
<organism evidence="1 2">
    <name type="scientific">Colletotrichum navitas</name>
    <dbReference type="NCBI Taxonomy" id="681940"/>
    <lineage>
        <taxon>Eukaryota</taxon>
        <taxon>Fungi</taxon>
        <taxon>Dikarya</taxon>
        <taxon>Ascomycota</taxon>
        <taxon>Pezizomycotina</taxon>
        <taxon>Sordariomycetes</taxon>
        <taxon>Hypocreomycetidae</taxon>
        <taxon>Glomerellales</taxon>
        <taxon>Glomerellaceae</taxon>
        <taxon>Colletotrichum</taxon>
        <taxon>Colletotrichum graminicola species complex</taxon>
    </lineage>
</organism>
<reference evidence="1" key="1">
    <citation type="submission" date="2021-06" db="EMBL/GenBank/DDBJ databases">
        <title>Comparative genomics, transcriptomics and evolutionary studies reveal genomic signatures of adaptation to plant cell wall in hemibiotrophic fungi.</title>
        <authorList>
            <consortium name="DOE Joint Genome Institute"/>
            <person name="Baroncelli R."/>
            <person name="Diaz J.F."/>
            <person name="Benocci T."/>
            <person name="Peng M."/>
            <person name="Battaglia E."/>
            <person name="Haridas S."/>
            <person name="Andreopoulos W."/>
            <person name="Labutti K."/>
            <person name="Pangilinan J."/>
            <person name="Floch G.L."/>
            <person name="Makela M.R."/>
            <person name="Henrissat B."/>
            <person name="Grigoriev I.V."/>
            <person name="Crouch J.A."/>
            <person name="De Vries R.P."/>
            <person name="Sukno S.A."/>
            <person name="Thon M.R."/>
        </authorList>
    </citation>
    <scope>NUCLEOTIDE SEQUENCE</scope>
    <source>
        <strain evidence="1">CBS 125086</strain>
    </source>
</reference>